<evidence type="ECO:0000313" key="3">
    <source>
        <dbReference type="Proteomes" id="UP000273982"/>
    </source>
</evidence>
<organism evidence="2 3">
    <name type="scientific">Methylocystis rosea</name>
    <dbReference type="NCBI Taxonomy" id="173366"/>
    <lineage>
        <taxon>Bacteria</taxon>
        <taxon>Pseudomonadati</taxon>
        <taxon>Pseudomonadota</taxon>
        <taxon>Alphaproteobacteria</taxon>
        <taxon>Hyphomicrobiales</taxon>
        <taxon>Methylocystaceae</taxon>
        <taxon>Methylocystis</taxon>
    </lineage>
</organism>
<dbReference type="EMBL" id="CP034086">
    <property type="protein sequence ID" value="AZG76910.1"/>
    <property type="molecule type" value="Genomic_DNA"/>
</dbReference>
<name>A0A3G8M719_9HYPH</name>
<gene>
    <name evidence="2" type="ORF">EHO51_09300</name>
</gene>
<proteinExistence type="predicted"/>
<dbReference type="Pfam" id="PF06904">
    <property type="entry name" value="Extensin-like_C"/>
    <property type="match status" value="1"/>
</dbReference>
<evidence type="ECO:0000259" key="1">
    <source>
        <dbReference type="Pfam" id="PF06904"/>
    </source>
</evidence>
<reference evidence="2 3" key="1">
    <citation type="submission" date="2018-11" db="EMBL/GenBank/DDBJ databases">
        <title>Genome squencing of methanotrophic bacteria isolated from alkaline groundwater in Korea.</title>
        <authorList>
            <person name="Nguyen L.N."/>
        </authorList>
    </citation>
    <scope>NUCLEOTIDE SEQUENCE [LARGE SCALE GENOMIC DNA]</scope>
    <source>
        <strain evidence="2 3">GW6</strain>
    </source>
</reference>
<protein>
    <submittedName>
        <fullName evidence="2">Extensin family protein</fullName>
    </submittedName>
</protein>
<dbReference type="KEGG" id="mros:EHO51_09300"/>
<dbReference type="Proteomes" id="UP000273982">
    <property type="component" value="Chromosome"/>
</dbReference>
<dbReference type="AlphaFoldDB" id="A0A3G8M719"/>
<feature type="domain" description="Extensin-like C-terminal" evidence="1">
    <location>
        <begin position="76"/>
        <end position="257"/>
    </location>
</feature>
<dbReference type="RefSeq" id="WP_124738648.1">
    <property type="nucleotide sequence ID" value="NZ_CP034086.1"/>
</dbReference>
<sequence length="257" mass="26756">MARLKAMMRTTISRELVRCTVEVALVLALSGVATSAGALDAPTPPRRPAFQTIPLPEAKPAVGAKPQQVEPHPPEDCMANLGAAGVAFEPAEAPAGALDGCAIEAPVRLLSVTVGVRRVALNAKPLLGCAFALQFSDYVKNLLAPLGPGTMGASLVAIDTGPGYECRGRNHDNGAKLSAHAKGLALDVGAFVFSDGRKIAVDAQPDPQSTAYVKALRTAACGWFTTILGPGSDPYHASHLHFDVERHGSNGSYRICQ</sequence>
<evidence type="ECO:0000313" key="2">
    <source>
        <dbReference type="EMBL" id="AZG76910.1"/>
    </source>
</evidence>
<accession>A0A3G8M719</accession>
<dbReference type="InterPro" id="IPR009683">
    <property type="entry name" value="Extensin-like_C"/>
</dbReference>